<dbReference type="GO" id="GO:0000149">
    <property type="term" value="F:SNARE binding"/>
    <property type="evidence" value="ECO:0007669"/>
    <property type="project" value="TreeGrafter"/>
</dbReference>
<dbReference type="OMA" id="MAKVKWD"/>
<dbReference type="GO" id="GO:1990745">
    <property type="term" value="C:EARP complex"/>
    <property type="evidence" value="ECO:0007669"/>
    <property type="project" value="InterPro"/>
</dbReference>
<dbReference type="GO" id="GO:0015031">
    <property type="term" value="P:protein transport"/>
    <property type="evidence" value="ECO:0007669"/>
    <property type="project" value="UniProtKB-KW"/>
</dbReference>
<dbReference type="InterPro" id="IPR040047">
    <property type="entry name" value="VPS50"/>
</dbReference>
<feature type="coiled-coil region" evidence="4">
    <location>
        <begin position="219"/>
        <end position="256"/>
    </location>
</feature>
<keyword evidence="1" id="KW-0813">Transport</keyword>
<evidence type="ECO:0000259" key="6">
    <source>
        <dbReference type="Pfam" id="PF10475"/>
    </source>
</evidence>
<dbReference type="InParanoid" id="Q23RV5"/>
<evidence type="ECO:0000256" key="4">
    <source>
        <dbReference type="SAM" id="Coils"/>
    </source>
</evidence>
<dbReference type="PANTHER" id="PTHR13258">
    <property type="entry name" value="SYNDETIN"/>
    <property type="match status" value="1"/>
</dbReference>
<keyword evidence="2" id="KW-0653">Protein transport</keyword>
<sequence>MLNFLKDQFNDLASKYIDKQQHQYVTLDMVRAALSKQDQASLNKVFFDLIDEEEIKTLEKLEKDNIQADGNPKSEQEFGEKSLKIFQQSKLRMSKEQQEEKFKEEQEKQLKEALRSIDKAYVLEKTKEEEIMKLEFNKFPKILPLEEVEKREQVLNNWSNIIGVKLNENCMKHYDNIEQGFKLIDQIYKVNSNQIQSIQNTRKTLQSTKQHLVTSTNHIISLKKRIQRTKEVLDQLNLMQKQFGELNNKIKDIENEDCLQDAHTVIPKLNQAKQQIMEDKNNDNDENNLLKKYKCLQNIEQFIEDKIELFKKCIQSSAEKIIFNYTPSKYFTIMHSYFYLQKHFCDEIKPYSLLFTSNIHLYVDQIVRYAFDQFKEDVGFYVSEYDERRFNISYLLPSIQKDQFLTFCRILLHKYCDFMSCYSNCLAFHLQLNPDQNQDFINKVDNEEKQEFLEFLEQVKNLYIKNKEVYWIEIQRKIGLIIQPSSQIQSFSHQMIRQFLEYINIFLGIGESFSNSPSHQLQNFISDKCEAYIDHYHHIAQVAVISTLQSENWKRLPITQGVNYSFIDKGEVKSIHRILRVMKNYSFKPLDLNDNVKDVFEYNLNTFKTDNPFQVEIKKETDVSNKQRSASYFRKFNKKYNIMNHSRENGEESQIKSNSNIIQNQEGACNFDMKQIFEQKQYPKQQIVISSSSQKLMNSFEEYLELIDTVRPATPQIIKCIKQNLNFYIYYIVNSFLDNSIQAQLMEKLALQGVHKLDDPNQLENNISKFSQVNNSLKLQKKHKNLAKVYLENNVSCYQTIKKLIPPSQLQSKQFKGISERIIAIESFDYLLFIYRSLIPIIQYMYDKTFDQFEVDYYESIYNELKSLIFVDYAPQFARSDQIFSAIPNSKWELSSQEVGQTSNYVERFCQIIVDYKEQLRSTGGGSVPEQVQEEIFCLLIDFCYKELIEAYSKIKKINEFGRLQMQRDFQMIQKKVQSLSKNQTREQLQRAFVEAYLKICQSQDIEEVQTFINTNKERYSLEALIGLIRISAAGSNIVVKTKQKDQILTILNDYKKYFLENNIDVPF</sequence>
<keyword evidence="3 4" id="KW-0175">Coiled coil</keyword>
<proteinExistence type="predicted"/>
<feature type="domain" description="Syndetin C-terminal" evidence="5">
    <location>
        <begin position="816"/>
        <end position="1052"/>
    </location>
</feature>
<dbReference type="PANTHER" id="PTHR13258:SF0">
    <property type="entry name" value="SYNDETIN"/>
    <property type="match status" value="1"/>
</dbReference>
<dbReference type="STRING" id="312017.Q23RV5"/>
<protein>
    <submittedName>
        <fullName evidence="7">Coiled-coil protein, putative</fullName>
    </submittedName>
</protein>
<name>Q23RV5_TETTS</name>
<dbReference type="Pfam" id="PF10475">
    <property type="entry name" value="Vps54_N"/>
    <property type="match status" value="1"/>
</dbReference>
<dbReference type="Proteomes" id="UP000009168">
    <property type="component" value="Unassembled WGS sequence"/>
</dbReference>
<dbReference type="Pfam" id="PF10474">
    <property type="entry name" value="Syndetin_C"/>
    <property type="match status" value="1"/>
</dbReference>
<feature type="domain" description="Vacuolar protein sorting-associated protein 54 N-terminal" evidence="6">
    <location>
        <begin position="115"/>
        <end position="426"/>
    </location>
</feature>
<dbReference type="GO" id="GO:0042147">
    <property type="term" value="P:retrograde transport, endosome to Golgi"/>
    <property type="evidence" value="ECO:0007669"/>
    <property type="project" value="InterPro"/>
</dbReference>
<reference evidence="8" key="1">
    <citation type="journal article" date="2006" name="PLoS Biol.">
        <title>Macronuclear genome sequence of the ciliate Tetrahymena thermophila, a model eukaryote.</title>
        <authorList>
            <person name="Eisen J.A."/>
            <person name="Coyne R.S."/>
            <person name="Wu M."/>
            <person name="Wu D."/>
            <person name="Thiagarajan M."/>
            <person name="Wortman J.R."/>
            <person name="Badger J.H."/>
            <person name="Ren Q."/>
            <person name="Amedeo P."/>
            <person name="Jones K.M."/>
            <person name="Tallon L.J."/>
            <person name="Delcher A.L."/>
            <person name="Salzberg S.L."/>
            <person name="Silva J.C."/>
            <person name="Haas B.J."/>
            <person name="Majoros W.H."/>
            <person name="Farzad M."/>
            <person name="Carlton J.M."/>
            <person name="Smith R.K. Jr."/>
            <person name="Garg J."/>
            <person name="Pearlman R.E."/>
            <person name="Karrer K.M."/>
            <person name="Sun L."/>
            <person name="Manning G."/>
            <person name="Elde N.C."/>
            <person name="Turkewitz A.P."/>
            <person name="Asai D.J."/>
            <person name="Wilkes D.E."/>
            <person name="Wang Y."/>
            <person name="Cai H."/>
            <person name="Collins K."/>
            <person name="Stewart B.A."/>
            <person name="Lee S.R."/>
            <person name="Wilamowska K."/>
            <person name="Weinberg Z."/>
            <person name="Ruzzo W.L."/>
            <person name="Wloga D."/>
            <person name="Gaertig J."/>
            <person name="Frankel J."/>
            <person name="Tsao C.-C."/>
            <person name="Gorovsky M.A."/>
            <person name="Keeling P.J."/>
            <person name="Waller R.F."/>
            <person name="Patron N.J."/>
            <person name="Cherry J.M."/>
            <person name="Stover N.A."/>
            <person name="Krieger C.J."/>
            <person name="del Toro C."/>
            <person name="Ryder H.F."/>
            <person name="Williamson S.C."/>
            <person name="Barbeau R.A."/>
            <person name="Hamilton E.P."/>
            <person name="Orias E."/>
        </authorList>
    </citation>
    <scope>NUCLEOTIDE SEQUENCE [LARGE SCALE GENOMIC DNA]</scope>
    <source>
        <strain evidence="8">SB210</strain>
    </source>
</reference>
<dbReference type="AlphaFoldDB" id="Q23RV5"/>
<evidence type="ECO:0000313" key="8">
    <source>
        <dbReference type="Proteomes" id="UP000009168"/>
    </source>
</evidence>
<feature type="coiled-coil region" evidence="4">
    <location>
        <begin position="88"/>
        <end position="123"/>
    </location>
</feature>
<dbReference type="OrthoDB" id="10263345at2759"/>
<evidence type="ECO:0000256" key="3">
    <source>
        <dbReference type="ARBA" id="ARBA00023054"/>
    </source>
</evidence>
<evidence type="ECO:0000259" key="5">
    <source>
        <dbReference type="Pfam" id="PF10474"/>
    </source>
</evidence>
<dbReference type="GeneID" id="7846221"/>
<evidence type="ECO:0000256" key="1">
    <source>
        <dbReference type="ARBA" id="ARBA00022448"/>
    </source>
</evidence>
<dbReference type="RefSeq" id="XP_001019529.2">
    <property type="nucleotide sequence ID" value="XM_001019529.3"/>
</dbReference>
<gene>
    <name evidence="7" type="ORF">TTHERM_00628430</name>
</gene>
<dbReference type="GO" id="GO:0005829">
    <property type="term" value="C:cytosol"/>
    <property type="evidence" value="ECO:0007669"/>
    <property type="project" value="GOC"/>
</dbReference>
<dbReference type="HOGENOM" id="CLU_288134_0_0_1"/>
<dbReference type="InterPro" id="IPR019514">
    <property type="entry name" value="Syndetin_C"/>
</dbReference>
<dbReference type="EMBL" id="GG662641">
    <property type="protein sequence ID" value="EAR99284.2"/>
    <property type="molecule type" value="Genomic_DNA"/>
</dbReference>
<dbReference type="GO" id="GO:0032456">
    <property type="term" value="P:endocytic recycling"/>
    <property type="evidence" value="ECO:0007669"/>
    <property type="project" value="InterPro"/>
</dbReference>
<keyword evidence="8" id="KW-1185">Reference proteome</keyword>
<dbReference type="eggNOG" id="KOG2939">
    <property type="taxonomic scope" value="Eukaryota"/>
</dbReference>
<organism evidence="7 8">
    <name type="scientific">Tetrahymena thermophila (strain SB210)</name>
    <dbReference type="NCBI Taxonomy" id="312017"/>
    <lineage>
        <taxon>Eukaryota</taxon>
        <taxon>Sar</taxon>
        <taxon>Alveolata</taxon>
        <taxon>Ciliophora</taxon>
        <taxon>Intramacronucleata</taxon>
        <taxon>Oligohymenophorea</taxon>
        <taxon>Hymenostomatida</taxon>
        <taxon>Tetrahymenina</taxon>
        <taxon>Tetrahymenidae</taxon>
        <taxon>Tetrahymena</taxon>
    </lineage>
</organism>
<evidence type="ECO:0000256" key="2">
    <source>
        <dbReference type="ARBA" id="ARBA00022927"/>
    </source>
</evidence>
<dbReference type="KEGG" id="tet:TTHERM_00628430"/>
<dbReference type="InterPro" id="IPR019515">
    <property type="entry name" value="VPS54_N"/>
</dbReference>
<accession>Q23RV5</accession>
<evidence type="ECO:0000313" key="7">
    <source>
        <dbReference type="EMBL" id="EAR99284.2"/>
    </source>
</evidence>